<protein>
    <submittedName>
        <fullName evidence="2">2-nitropropane dioxygenase</fullName>
    </submittedName>
</protein>
<dbReference type="InterPro" id="IPR013783">
    <property type="entry name" value="Ig-like_fold"/>
</dbReference>
<keyword evidence="2" id="KW-0560">Oxidoreductase</keyword>
<keyword evidence="2" id="KW-0223">Dioxygenase</keyword>
<organism evidence="2 3">
    <name type="scientific">Candidatus Scalindua japonica</name>
    <dbReference type="NCBI Taxonomy" id="1284222"/>
    <lineage>
        <taxon>Bacteria</taxon>
        <taxon>Pseudomonadati</taxon>
        <taxon>Planctomycetota</taxon>
        <taxon>Candidatus Brocadiia</taxon>
        <taxon>Candidatus Brocadiales</taxon>
        <taxon>Candidatus Scalinduaceae</taxon>
        <taxon>Candidatus Scalindua</taxon>
    </lineage>
</organism>
<keyword evidence="1" id="KW-0732">Signal</keyword>
<dbReference type="Pfam" id="PF07610">
    <property type="entry name" value="DUF1573"/>
    <property type="match status" value="1"/>
</dbReference>
<dbReference type="InterPro" id="IPR011467">
    <property type="entry name" value="DUF1573"/>
</dbReference>
<dbReference type="RefSeq" id="WP_096892688.1">
    <property type="nucleotide sequence ID" value="NZ_BAOS01000004.1"/>
</dbReference>
<evidence type="ECO:0000256" key="1">
    <source>
        <dbReference type="SAM" id="SignalP"/>
    </source>
</evidence>
<dbReference type="PANTHER" id="PTHR37833:SF1">
    <property type="entry name" value="SIGNAL PEPTIDE PROTEIN"/>
    <property type="match status" value="1"/>
</dbReference>
<dbReference type="AlphaFoldDB" id="A0A286TUL5"/>
<accession>A0A286TUL5</accession>
<evidence type="ECO:0000313" key="2">
    <source>
        <dbReference type="EMBL" id="GAX59554.1"/>
    </source>
</evidence>
<feature type="chain" id="PRO_5013013164" evidence="1">
    <location>
        <begin position="29"/>
        <end position="352"/>
    </location>
</feature>
<dbReference type="OrthoDB" id="273711at2"/>
<reference evidence="3" key="1">
    <citation type="journal article" date="2017" name="Environ. Microbiol. Rep.">
        <title>Genetic Diversity of Marine Anaerobic Ammonium-Oxidizing Bacteria as Revealed by Genomic and Proteomic Analyses of 'Candidatus Scalindua japonica'.</title>
        <authorList>
            <person name="Oshiki M."/>
            <person name="Mizuto K."/>
            <person name="Kimura Z."/>
            <person name="Kindaichi T."/>
            <person name="Satoh H."/>
            <person name="Okabe S."/>
        </authorList>
    </citation>
    <scope>NUCLEOTIDE SEQUENCE [LARGE SCALE GENOMIC DNA]</scope>
    <source>
        <strain evidence="3">husup-a2</strain>
    </source>
</reference>
<dbReference type="Proteomes" id="UP000218542">
    <property type="component" value="Unassembled WGS sequence"/>
</dbReference>
<evidence type="ECO:0000313" key="3">
    <source>
        <dbReference type="Proteomes" id="UP000218542"/>
    </source>
</evidence>
<name>A0A286TUL5_9BACT</name>
<comment type="caution">
    <text evidence="2">The sequence shown here is derived from an EMBL/GenBank/DDBJ whole genome shotgun (WGS) entry which is preliminary data.</text>
</comment>
<proteinExistence type="predicted"/>
<gene>
    <name evidence="2" type="ORF">SCALIN_C04_0042</name>
</gene>
<sequence length="352" mass="38859">MKKLLLFTFLLFLPFLSSLIFCTGFVKADPPPESTVTENKKIVVGKDVSAQSPKIFFETPNHNFGQVFKGQKVEHIFKFENRGIADLEIKKVKTSCGCTAAILSDKIIPPGETGEIKTTFNTGSYRGKVKKSITVKSNDPDNLSYMLTISGEITELITTDPKRINFGSVYIGVKTEKTITVTSDSDFKINKVAPSTPLLNASITEVNANKYTIKVTSKGSDKIGRFSGVINLETDNSLQPKVTIPVFGEITGDITTYPKRIYYGKVKKGEGRVQKVFVKLNKENIQISGVKINPDYLSAEIIENYKKNNLQFLIEVRLHENAAVGKLNGLLEINTSSKVQPVIKVPIVGEVT</sequence>
<keyword evidence="3" id="KW-1185">Reference proteome</keyword>
<dbReference type="Gene3D" id="2.60.40.10">
    <property type="entry name" value="Immunoglobulins"/>
    <property type="match status" value="1"/>
</dbReference>
<dbReference type="EMBL" id="BAOS01000004">
    <property type="protein sequence ID" value="GAX59554.1"/>
    <property type="molecule type" value="Genomic_DNA"/>
</dbReference>
<dbReference type="GO" id="GO:0051213">
    <property type="term" value="F:dioxygenase activity"/>
    <property type="evidence" value="ECO:0007669"/>
    <property type="project" value="UniProtKB-KW"/>
</dbReference>
<feature type="signal peptide" evidence="1">
    <location>
        <begin position="1"/>
        <end position="28"/>
    </location>
</feature>
<dbReference type="PANTHER" id="PTHR37833">
    <property type="entry name" value="LIPOPROTEIN-RELATED"/>
    <property type="match status" value="1"/>
</dbReference>